<dbReference type="InterPro" id="IPR000192">
    <property type="entry name" value="Aminotrans_V_dom"/>
</dbReference>
<dbReference type="GO" id="GO:0009435">
    <property type="term" value="P:NAD+ biosynthetic process"/>
    <property type="evidence" value="ECO:0007669"/>
    <property type="project" value="InterPro"/>
</dbReference>
<proteinExistence type="predicted"/>
<feature type="domain" description="Aminotransferase class V" evidence="4">
    <location>
        <begin position="83"/>
        <end position="342"/>
    </location>
</feature>
<evidence type="ECO:0000256" key="1">
    <source>
        <dbReference type="ARBA" id="ARBA00022642"/>
    </source>
</evidence>
<keyword evidence="1" id="KW-0662">Pyridine nucleotide biosynthesis</keyword>
<dbReference type="InterPro" id="IPR015424">
    <property type="entry name" value="PyrdxlP-dep_Trfase"/>
</dbReference>
<gene>
    <name evidence="5" type="ORF">NOR51B_2940</name>
</gene>
<dbReference type="Proteomes" id="UP000004699">
    <property type="component" value="Unassembled WGS sequence"/>
</dbReference>
<dbReference type="OrthoDB" id="9764293at2"/>
<dbReference type="InterPro" id="IPR015421">
    <property type="entry name" value="PyrdxlP-dep_Trfase_major"/>
</dbReference>
<evidence type="ECO:0000313" key="5">
    <source>
        <dbReference type="EMBL" id="EED36987.1"/>
    </source>
</evidence>
<dbReference type="Gene3D" id="3.90.1150.10">
    <property type="entry name" value="Aspartate Aminotransferase, domain 1"/>
    <property type="match status" value="1"/>
</dbReference>
<dbReference type="PANTHER" id="PTHR14084:SF0">
    <property type="entry name" value="KYNURENINASE"/>
    <property type="match status" value="1"/>
</dbReference>
<dbReference type="InterPro" id="IPR010111">
    <property type="entry name" value="Kynureninase"/>
</dbReference>
<name>B8KV84_9GAMM</name>
<dbReference type="HOGENOM" id="CLU_003433_2_1_6"/>
<evidence type="ECO:0000256" key="3">
    <source>
        <dbReference type="ARBA" id="ARBA00022898"/>
    </source>
</evidence>
<dbReference type="GO" id="GO:0030429">
    <property type="term" value="F:kynureninase activity"/>
    <property type="evidence" value="ECO:0007669"/>
    <property type="project" value="InterPro"/>
</dbReference>
<reference evidence="6" key="1">
    <citation type="journal article" date="2013" name="BMC Microbiol.">
        <title>Taxonomy and evolution of bacteriochlorophyll a-containing members of the OM60/NOR5 clade of marine gammaproteobacteria: description of Luminiphilus syltensis gen. nov., sp. nov., reclassification of Haliea rubra as Pseudohaliea rubra gen. nov., comb. nov., and emendation of Chromatocurvus halotolerans.</title>
        <authorList>
            <person name="Spring S."/>
            <person name="Riedel T."/>
            <person name="Sproer C."/>
            <person name="Yan S."/>
            <person name="Harder J."/>
            <person name="Fuchs B.M."/>
        </authorList>
    </citation>
    <scope>NUCLEOTIDE SEQUENCE [LARGE SCALE GENOMIC DNA]</scope>
    <source>
        <strain evidence="6">NOR51-B</strain>
    </source>
</reference>
<keyword evidence="2" id="KW-0378">Hydrolase</keyword>
<evidence type="ECO:0000313" key="6">
    <source>
        <dbReference type="Proteomes" id="UP000004699"/>
    </source>
</evidence>
<keyword evidence="6" id="KW-1185">Reference proteome</keyword>
<dbReference type="GO" id="GO:0030170">
    <property type="term" value="F:pyridoxal phosphate binding"/>
    <property type="evidence" value="ECO:0007669"/>
    <property type="project" value="InterPro"/>
</dbReference>
<dbReference type="GO" id="GO:0019441">
    <property type="term" value="P:L-tryptophan catabolic process to kynurenine"/>
    <property type="evidence" value="ECO:0007669"/>
    <property type="project" value="TreeGrafter"/>
</dbReference>
<dbReference type="GO" id="GO:0043420">
    <property type="term" value="P:anthranilate metabolic process"/>
    <property type="evidence" value="ECO:0007669"/>
    <property type="project" value="TreeGrafter"/>
</dbReference>
<keyword evidence="3" id="KW-0663">Pyridoxal phosphate</keyword>
<keyword evidence="5" id="KW-0032">Aminotransferase</keyword>
<evidence type="ECO:0000259" key="4">
    <source>
        <dbReference type="Pfam" id="PF00266"/>
    </source>
</evidence>
<dbReference type="RefSeq" id="WP_009021728.1">
    <property type="nucleotide sequence ID" value="NZ_DS999411.1"/>
</dbReference>
<organism evidence="5 6">
    <name type="scientific">Luminiphilus syltensis NOR5-1B</name>
    <dbReference type="NCBI Taxonomy" id="565045"/>
    <lineage>
        <taxon>Bacteria</taxon>
        <taxon>Pseudomonadati</taxon>
        <taxon>Pseudomonadota</taxon>
        <taxon>Gammaproteobacteria</taxon>
        <taxon>Cellvibrionales</taxon>
        <taxon>Halieaceae</taxon>
        <taxon>Luminiphilus</taxon>
    </lineage>
</organism>
<dbReference type="PANTHER" id="PTHR14084">
    <property type="entry name" value="KYNURENINASE"/>
    <property type="match status" value="1"/>
</dbReference>
<sequence>MKISYKEHFVPATGIYLLSHSVGRPLTTTDDALINDFLNPWKHAGENVWPFWLECIESFRDELAILLTGQRENFCPQVNLSSALTKILQSLSVPEQRRTILYTEEDFPSIAFVLEQAKKYGFNLRAIPASENTLDAAVWAQYLTEDVGLALITHVHSNTGSQVPVADICAKARHQNIMTVVDIAQSVGVVPIDLQVWQADFVMGSCVKWLCGGPGAGFLWVDSERLAECEPTDVGWFSHENPFEFDMYNFRYAQDALRFWGGTPSVQPYVTATNSIRLINRVGVEQVRQHNLALTQRIIDATPPDILVTPSAAEQRGGTVVLDFTVDRMETVCTRLREAQVAFDVRSMGIRMSPHVYNDDSEMSVVLGAISS</sequence>
<dbReference type="GO" id="GO:0008483">
    <property type="term" value="F:transaminase activity"/>
    <property type="evidence" value="ECO:0007669"/>
    <property type="project" value="UniProtKB-KW"/>
</dbReference>
<dbReference type="InterPro" id="IPR015422">
    <property type="entry name" value="PyrdxlP-dep_Trfase_small"/>
</dbReference>
<accession>B8KV84</accession>
<keyword evidence="5" id="KW-0808">Transferase</keyword>
<dbReference type="eggNOG" id="COG0520">
    <property type="taxonomic scope" value="Bacteria"/>
</dbReference>
<dbReference type="AlphaFoldDB" id="B8KV84"/>
<dbReference type="GO" id="GO:0005737">
    <property type="term" value="C:cytoplasm"/>
    <property type="evidence" value="ECO:0007669"/>
    <property type="project" value="InterPro"/>
</dbReference>
<evidence type="ECO:0000256" key="2">
    <source>
        <dbReference type="ARBA" id="ARBA00022801"/>
    </source>
</evidence>
<dbReference type="Pfam" id="PF00266">
    <property type="entry name" value="Aminotran_5"/>
    <property type="match status" value="1"/>
</dbReference>
<dbReference type="EMBL" id="DS999411">
    <property type="protein sequence ID" value="EED36987.1"/>
    <property type="molecule type" value="Genomic_DNA"/>
</dbReference>
<dbReference type="STRING" id="565045.NOR51B_2940"/>
<dbReference type="SUPFAM" id="SSF53383">
    <property type="entry name" value="PLP-dependent transferases"/>
    <property type="match status" value="1"/>
</dbReference>
<dbReference type="Gene3D" id="3.40.640.10">
    <property type="entry name" value="Type I PLP-dependent aspartate aminotransferase-like (Major domain)"/>
    <property type="match status" value="1"/>
</dbReference>
<protein>
    <submittedName>
        <fullName evidence="5">Aminotransferase, class V</fullName>
    </submittedName>
</protein>